<proteinExistence type="predicted"/>
<evidence type="ECO:0000256" key="1">
    <source>
        <dbReference type="SAM" id="Coils"/>
    </source>
</evidence>
<dbReference type="STRING" id="1888891.DSOL_2918"/>
<dbReference type="Proteomes" id="UP000186102">
    <property type="component" value="Unassembled WGS sequence"/>
</dbReference>
<dbReference type="EMBL" id="MLBF01000022">
    <property type="protein sequence ID" value="OLN30800.1"/>
    <property type="molecule type" value="Genomic_DNA"/>
</dbReference>
<sequence>MSLGNGKRTANIEKRRELKEELDNEKQFLKDKKLIKEEVNRRLVAGITNDNLEYDALYNYEKANSNKDFDLLNLLFHRMFFYRLNEKLSGLI</sequence>
<reference evidence="2 3" key="1">
    <citation type="submission" date="2016-09" db="EMBL/GenBank/DDBJ databases">
        <title>Complete genome of Desulfosporosinus sp. OL.</title>
        <authorList>
            <person name="Mardanov A."/>
            <person name="Beletsky A."/>
            <person name="Panova A."/>
            <person name="Karnachuk O."/>
            <person name="Ravin N."/>
        </authorList>
    </citation>
    <scope>NUCLEOTIDE SEQUENCE [LARGE SCALE GENOMIC DNA]</scope>
    <source>
        <strain evidence="2 3">OL</strain>
    </source>
</reference>
<gene>
    <name evidence="2" type="ORF">DSOL_2918</name>
</gene>
<accession>A0A1Q8QU19</accession>
<name>A0A1Q8QU19_9FIRM</name>
<comment type="caution">
    <text evidence="2">The sequence shown here is derived from an EMBL/GenBank/DDBJ whole genome shotgun (WGS) entry which is preliminary data.</text>
</comment>
<keyword evidence="3" id="KW-1185">Reference proteome</keyword>
<evidence type="ECO:0000313" key="3">
    <source>
        <dbReference type="Proteomes" id="UP000186102"/>
    </source>
</evidence>
<feature type="coiled-coil region" evidence="1">
    <location>
        <begin position="12"/>
        <end position="39"/>
    </location>
</feature>
<protein>
    <submittedName>
        <fullName evidence="2">Uncharacterized protein</fullName>
    </submittedName>
</protein>
<organism evidence="2 3">
    <name type="scientific">Desulfosporosinus metallidurans</name>
    <dbReference type="NCBI Taxonomy" id="1888891"/>
    <lineage>
        <taxon>Bacteria</taxon>
        <taxon>Bacillati</taxon>
        <taxon>Bacillota</taxon>
        <taxon>Clostridia</taxon>
        <taxon>Eubacteriales</taxon>
        <taxon>Desulfitobacteriaceae</taxon>
        <taxon>Desulfosporosinus</taxon>
    </lineage>
</organism>
<dbReference type="AlphaFoldDB" id="A0A1Q8QU19"/>
<evidence type="ECO:0000313" key="2">
    <source>
        <dbReference type="EMBL" id="OLN30800.1"/>
    </source>
</evidence>
<keyword evidence="1" id="KW-0175">Coiled coil</keyword>